<proteinExistence type="predicted"/>
<dbReference type="EMBL" id="BROH01000006">
    <property type="protein sequence ID" value="GKY88290.1"/>
    <property type="molecule type" value="Genomic_DNA"/>
</dbReference>
<dbReference type="Gene3D" id="3.30.420.10">
    <property type="entry name" value="Ribonuclease H-like superfamily/Ribonuclease H"/>
    <property type="match status" value="1"/>
</dbReference>
<comment type="caution">
    <text evidence="2">The sequence shown here is derived from an EMBL/GenBank/DDBJ whole genome shotgun (WGS) entry which is preliminary data.</text>
</comment>
<name>A0ABQ5LTH4_9RHOB</name>
<accession>A0ABQ5LTH4</accession>
<dbReference type="InterPro" id="IPR036397">
    <property type="entry name" value="RNaseH_sf"/>
</dbReference>
<dbReference type="PROSITE" id="PS50994">
    <property type="entry name" value="INTEGRASE"/>
    <property type="match status" value="1"/>
</dbReference>
<evidence type="ECO:0000313" key="2">
    <source>
        <dbReference type="EMBL" id="GKY88290.1"/>
    </source>
</evidence>
<gene>
    <name evidence="2" type="ORF">STA1M1_21590</name>
</gene>
<keyword evidence="3" id="KW-1185">Reference proteome</keyword>
<dbReference type="InterPro" id="IPR001584">
    <property type="entry name" value="Integrase_cat-core"/>
</dbReference>
<dbReference type="RefSeq" id="WP_281842337.1">
    <property type="nucleotide sequence ID" value="NZ_BROH01000006.1"/>
</dbReference>
<feature type="domain" description="Integrase catalytic" evidence="1">
    <location>
        <begin position="1"/>
        <end position="90"/>
    </location>
</feature>
<reference evidence="2" key="1">
    <citation type="journal article" date="2023" name="Int. J. Syst. Evol. Microbiol.">
        <title>Sinisalibacter aestuarii sp. nov., isolated from estuarine sediment of the Arakawa River.</title>
        <authorList>
            <person name="Arafat S.T."/>
            <person name="Hirano S."/>
            <person name="Sato A."/>
            <person name="Takeuchi K."/>
            <person name="Yasuda T."/>
            <person name="Terahara T."/>
            <person name="Hamada M."/>
            <person name="Kobayashi T."/>
        </authorList>
    </citation>
    <scope>NUCLEOTIDE SEQUENCE</scope>
    <source>
        <strain evidence="2">B-399</strain>
    </source>
</reference>
<protein>
    <recommendedName>
        <fullName evidence="1">Integrase catalytic domain-containing protein</fullName>
    </recommendedName>
</protein>
<evidence type="ECO:0000313" key="3">
    <source>
        <dbReference type="Proteomes" id="UP001144205"/>
    </source>
</evidence>
<dbReference type="SUPFAM" id="SSF53098">
    <property type="entry name" value="Ribonuclease H-like"/>
    <property type="match status" value="1"/>
</dbReference>
<evidence type="ECO:0000259" key="1">
    <source>
        <dbReference type="PROSITE" id="PS50994"/>
    </source>
</evidence>
<organism evidence="2 3">
    <name type="scientific">Sinisalibacter aestuarii</name>
    <dbReference type="NCBI Taxonomy" id="2949426"/>
    <lineage>
        <taxon>Bacteria</taxon>
        <taxon>Pseudomonadati</taxon>
        <taxon>Pseudomonadota</taxon>
        <taxon>Alphaproteobacteria</taxon>
        <taxon>Rhodobacterales</taxon>
        <taxon>Roseobacteraceae</taxon>
        <taxon>Sinisalibacter</taxon>
    </lineage>
</organism>
<sequence length="90" mass="10374">MPYRVHTILTDNGIRFTEHPGNRGVTLRKIRFGLICKVNGIENRLTGPNHPWTSNQLEHMNRTTKDATVTRYRYDGRDQPHRHLAGLLAA</sequence>
<dbReference type="Proteomes" id="UP001144205">
    <property type="component" value="Unassembled WGS sequence"/>
</dbReference>
<dbReference type="InterPro" id="IPR012337">
    <property type="entry name" value="RNaseH-like_sf"/>
</dbReference>